<evidence type="ECO:0008006" key="4">
    <source>
        <dbReference type="Google" id="ProtNLM"/>
    </source>
</evidence>
<feature type="transmembrane region" description="Helical" evidence="1">
    <location>
        <begin position="60"/>
        <end position="81"/>
    </location>
</feature>
<reference evidence="2 3" key="1">
    <citation type="submission" date="2021-09" db="EMBL/GenBank/DDBJ databases">
        <title>Isoptericola luteus sp. nov., a novel bacterium isolated from Harbin, the capital city of Heilongjiang province.</title>
        <authorList>
            <person name="Li J."/>
        </authorList>
    </citation>
    <scope>NUCLEOTIDE SEQUENCE [LARGE SCALE GENOMIC DNA]</scope>
    <source>
        <strain evidence="2 3">NEAU-Y5</strain>
    </source>
</reference>
<evidence type="ECO:0000313" key="3">
    <source>
        <dbReference type="Proteomes" id="UP001319870"/>
    </source>
</evidence>
<sequence length="124" mass="12645">MLTSAVVVGAAAVNIAGATSIDRVQSVIVVILFAVFAVFIVTLAQLDTELLAPTSYPRGGAIMSSVALTFFAYLGFTVISFTGGDLPDPARNLVGECQHLCGGGLDGADEGALSSQQLARRSPG</sequence>
<comment type="caution">
    <text evidence="2">The sequence shown here is derived from an EMBL/GenBank/DDBJ whole genome shotgun (WGS) entry which is preliminary data.</text>
</comment>
<keyword evidence="1" id="KW-0472">Membrane</keyword>
<dbReference type="Proteomes" id="UP001319870">
    <property type="component" value="Unassembled WGS sequence"/>
</dbReference>
<feature type="transmembrane region" description="Helical" evidence="1">
    <location>
        <begin position="28"/>
        <end position="48"/>
    </location>
</feature>
<keyword evidence="3" id="KW-1185">Reference proteome</keyword>
<proteinExistence type="predicted"/>
<dbReference type="RefSeq" id="WP_225566692.1">
    <property type="nucleotide sequence ID" value="NZ_JAIXCQ010000015.1"/>
</dbReference>
<keyword evidence="1" id="KW-1133">Transmembrane helix</keyword>
<dbReference type="Gene3D" id="1.20.1740.10">
    <property type="entry name" value="Amino acid/polyamine transporter I"/>
    <property type="match status" value="1"/>
</dbReference>
<evidence type="ECO:0000256" key="1">
    <source>
        <dbReference type="SAM" id="Phobius"/>
    </source>
</evidence>
<evidence type="ECO:0000313" key="2">
    <source>
        <dbReference type="EMBL" id="MCA5894957.1"/>
    </source>
</evidence>
<dbReference type="EMBL" id="JAIXCQ010000015">
    <property type="protein sequence ID" value="MCA5894957.1"/>
    <property type="molecule type" value="Genomic_DNA"/>
</dbReference>
<keyword evidence="1" id="KW-0812">Transmembrane</keyword>
<name>A0ABS7ZKC7_9MICO</name>
<accession>A0ABS7ZKC7</accession>
<gene>
    <name evidence="2" type="ORF">LEP48_16625</name>
</gene>
<protein>
    <recommendedName>
        <fullName evidence="4">Amino acid permease</fullName>
    </recommendedName>
</protein>
<organism evidence="2 3">
    <name type="scientific">Isoptericola luteus</name>
    <dbReference type="NCBI Taxonomy" id="2879484"/>
    <lineage>
        <taxon>Bacteria</taxon>
        <taxon>Bacillati</taxon>
        <taxon>Actinomycetota</taxon>
        <taxon>Actinomycetes</taxon>
        <taxon>Micrococcales</taxon>
        <taxon>Promicromonosporaceae</taxon>
        <taxon>Isoptericola</taxon>
    </lineage>
</organism>